<dbReference type="InterPro" id="IPR036759">
    <property type="entry name" value="TPK_catalytic_sf"/>
</dbReference>
<dbReference type="GO" id="GO:0005524">
    <property type="term" value="F:ATP binding"/>
    <property type="evidence" value="ECO:0007669"/>
    <property type="project" value="UniProtKB-KW"/>
</dbReference>
<evidence type="ECO:0000256" key="4">
    <source>
        <dbReference type="ARBA" id="ARBA00022840"/>
    </source>
</evidence>
<accession>A0A7G2CKN1</accession>
<feature type="domain" description="Thiamin pyrophosphokinase thiamin-binding" evidence="5">
    <location>
        <begin position="279"/>
        <end position="346"/>
    </location>
</feature>
<dbReference type="Pfam" id="PF04265">
    <property type="entry name" value="TPK_B1_binding"/>
    <property type="match status" value="1"/>
</dbReference>
<dbReference type="GO" id="GO:0030975">
    <property type="term" value="F:thiamine binding"/>
    <property type="evidence" value="ECO:0007669"/>
    <property type="project" value="InterPro"/>
</dbReference>
<dbReference type="VEuPathDB" id="TriTrypDB:ADEAN_000714600"/>
<evidence type="ECO:0000256" key="2">
    <source>
        <dbReference type="ARBA" id="ARBA00022741"/>
    </source>
</evidence>
<dbReference type="SUPFAM" id="SSF63999">
    <property type="entry name" value="Thiamin pyrophosphokinase, catalytic domain"/>
    <property type="match status" value="1"/>
</dbReference>
<evidence type="ECO:0000313" key="6">
    <source>
        <dbReference type="EMBL" id="CAD2219637.1"/>
    </source>
</evidence>
<dbReference type="GO" id="GO:0016301">
    <property type="term" value="F:kinase activity"/>
    <property type="evidence" value="ECO:0007669"/>
    <property type="project" value="UniProtKB-KW"/>
</dbReference>
<reference evidence="6 7" key="1">
    <citation type="submission" date="2020-08" db="EMBL/GenBank/DDBJ databases">
        <authorList>
            <person name="Newling K."/>
            <person name="Davey J."/>
            <person name="Forrester S."/>
        </authorList>
    </citation>
    <scope>NUCLEOTIDE SEQUENCE [LARGE SCALE GENOMIC DNA]</scope>
    <source>
        <strain evidence="7">Crithidia deanei Carvalho (ATCC PRA-265)</strain>
    </source>
</reference>
<keyword evidence="2" id="KW-0547">Nucleotide-binding</keyword>
<dbReference type="InterPro" id="IPR007373">
    <property type="entry name" value="Thiamin_PyroPKinase_B1-bd"/>
</dbReference>
<keyword evidence="4" id="KW-0067">ATP-binding</keyword>
<evidence type="ECO:0000313" key="7">
    <source>
        <dbReference type="Proteomes" id="UP000515908"/>
    </source>
</evidence>
<evidence type="ECO:0000259" key="5">
    <source>
        <dbReference type="Pfam" id="PF04265"/>
    </source>
</evidence>
<name>A0A7G2CKN1_9TRYP</name>
<dbReference type="SUPFAM" id="SSF63862">
    <property type="entry name" value="Thiamin pyrophosphokinase, substrate-binding domain"/>
    <property type="match status" value="1"/>
</dbReference>
<protein>
    <submittedName>
        <fullName evidence="6">Thiamin pyrophosphokinase, catalytic domain/Thiamin pyrophosphokinase, vitamin B1 binding domain containing protein, putative</fullName>
    </submittedName>
</protein>
<gene>
    <name evidence="6" type="ORF">ADEAN_000714600</name>
</gene>
<dbReference type="InterPro" id="IPR036371">
    <property type="entry name" value="TPK_B1-bd_sf"/>
</dbReference>
<dbReference type="Gene3D" id="3.40.50.10240">
    <property type="entry name" value="Thiamin pyrophosphokinase, catalytic domain"/>
    <property type="match status" value="1"/>
</dbReference>
<evidence type="ECO:0000256" key="3">
    <source>
        <dbReference type="ARBA" id="ARBA00022777"/>
    </source>
</evidence>
<keyword evidence="3 6" id="KW-0418">Kinase</keyword>
<organism evidence="6 7">
    <name type="scientific">Angomonas deanei</name>
    <dbReference type="NCBI Taxonomy" id="59799"/>
    <lineage>
        <taxon>Eukaryota</taxon>
        <taxon>Discoba</taxon>
        <taxon>Euglenozoa</taxon>
        <taxon>Kinetoplastea</taxon>
        <taxon>Metakinetoplastina</taxon>
        <taxon>Trypanosomatida</taxon>
        <taxon>Trypanosomatidae</taxon>
        <taxon>Strigomonadinae</taxon>
        <taxon>Angomonas</taxon>
    </lineage>
</organism>
<evidence type="ECO:0000256" key="1">
    <source>
        <dbReference type="ARBA" id="ARBA00022679"/>
    </source>
</evidence>
<dbReference type="EMBL" id="LR877158">
    <property type="protein sequence ID" value="CAD2219637.1"/>
    <property type="molecule type" value="Genomic_DNA"/>
</dbReference>
<proteinExistence type="predicted"/>
<dbReference type="GO" id="GO:0004788">
    <property type="term" value="F:thiamine diphosphokinase activity"/>
    <property type="evidence" value="ECO:0007669"/>
    <property type="project" value="InterPro"/>
</dbReference>
<dbReference type="GO" id="GO:0009229">
    <property type="term" value="P:thiamine diphosphate biosynthetic process"/>
    <property type="evidence" value="ECO:0007669"/>
    <property type="project" value="InterPro"/>
</dbReference>
<dbReference type="AlphaFoldDB" id="A0A7G2CKN1"/>
<keyword evidence="7" id="KW-1185">Reference proteome</keyword>
<dbReference type="Proteomes" id="UP000515908">
    <property type="component" value="Chromosome 14"/>
</dbReference>
<dbReference type="PANTHER" id="PTHR13622">
    <property type="entry name" value="THIAMIN PYROPHOSPHOKINASE"/>
    <property type="match status" value="1"/>
</dbReference>
<sequence>MKKVFHQDELSPSAVILLNSPDNGQWDFEQYMAHYKKRSQQDGTLFICADGSYRVLLDYYRKTYHPAGEVLPILCDVIIGDMDSETSLEKELKEFCTTVDTCPTVEDVKEEWLSDILATSQGVRSVLPLRIPVECQMTTDFQKCVKLFLLLQAKAEKEGQNVPSQSIQSTELVVQQQSRYKSECDALSGAEGHDSPTALDLKRMNDLMERSVALTAVQLPSVLVFGALGGRLDHEIAAFCCASQYSQEVNLVLLNQMNVVVACWPDGVTEWITTMDSRETESKQYCGIVPFGVVQSLETAGLLYNIVYGHPDRYDGVTQTSTLDFSFKGMVSTCNEAIAKVVTIDLTPVEGRSNPPTLLMCSRRDA</sequence>
<dbReference type="PANTHER" id="PTHR13622:SF8">
    <property type="entry name" value="THIAMIN PYROPHOSPHOKINASE 1"/>
    <property type="match status" value="1"/>
</dbReference>
<keyword evidence="1" id="KW-0808">Transferase</keyword>